<dbReference type="GO" id="GO:0005739">
    <property type="term" value="C:mitochondrion"/>
    <property type="evidence" value="ECO:0007669"/>
    <property type="project" value="InterPro"/>
</dbReference>
<dbReference type="EMBL" id="CYRY02020859">
    <property type="protein sequence ID" value="VCW97187.1"/>
    <property type="molecule type" value="Genomic_DNA"/>
</dbReference>
<organism evidence="2 3">
    <name type="scientific">Gulo gulo</name>
    <name type="common">Wolverine</name>
    <name type="synonym">Gluton</name>
    <dbReference type="NCBI Taxonomy" id="48420"/>
    <lineage>
        <taxon>Eukaryota</taxon>
        <taxon>Metazoa</taxon>
        <taxon>Chordata</taxon>
        <taxon>Craniata</taxon>
        <taxon>Vertebrata</taxon>
        <taxon>Euteleostomi</taxon>
        <taxon>Mammalia</taxon>
        <taxon>Eutheria</taxon>
        <taxon>Laurasiatheria</taxon>
        <taxon>Carnivora</taxon>
        <taxon>Caniformia</taxon>
        <taxon>Musteloidea</taxon>
        <taxon>Mustelidae</taxon>
        <taxon>Guloninae</taxon>
        <taxon>Gulo</taxon>
    </lineage>
</organism>
<evidence type="ECO:0000313" key="2">
    <source>
        <dbReference type="EMBL" id="VCW97187.1"/>
    </source>
</evidence>
<dbReference type="Proteomes" id="UP000269945">
    <property type="component" value="Unassembled WGS sequence"/>
</dbReference>
<dbReference type="PANTHER" id="PTHR15233">
    <property type="entry name" value="MITOCHONDRIAL PROTEOLIPID"/>
    <property type="match status" value="1"/>
</dbReference>
<keyword evidence="1" id="KW-1133">Transmembrane helix</keyword>
<keyword evidence="1" id="KW-0812">Transmembrane</keyword>
<dbReference type="Pfam" id="PF08039">
    <property type="entry name" value="Mit_proteolip"/>
    <property type="match status" value="1"/>
</dbReference>
<keyword evidence="3" id="KW-1185">Reference proteome</keyword>
<dbReference type="AlphaFoldDB" id="A0A9X9LV86"/>
<name>A0A9X9LV86_GULGU</name>
<comment type="caution">
    <text evidence="2">The sequence shown here is derived from an EMBL/GenBank/DDBJ whole genome shotgun (WGS) entry which is preliminary data.</text>
</comment>
<accession>A0A9X9LV86</accession>
<gene>
    <name evidence="2" type="ORF">BN2614_LOCUS1</name>
</gene>
<dbReference type="PANTHER" id="PTHR15233:SF1">
    <property type="entry name" value="ATP SYNTHASE SUBUNIT ATP5MJ, MITOCHONDRIAL"/>
    <property type="match status" value="1"/>
</dbReference>
<protein>
    <submittedName>
        <fullName evidence="2">Uncharacterized protein</fullName>
    </submittedName>
</protein>
<dbReference type="InterPro" id="IPR012574">
    <property type="entry name" value="ATP5MJ"/>
</dbReference>
<reference evidence="2 3" key="1">
    <citation type="submission" date="2018-10" db="EMBL/GenBank/DDBJ databases">
        <authorList>
            <person name="Ekblom R."/>
            <person name="Jareborg N."/>
        </authorList>
    </citation>
    <scope>NUCLEOTIDE SEQUENCE [LARGE SCALE GENOMIC DNA]</scope>
    <source>
        <tissue evidence="2">Muscle</tissue>
    </source>
</reference>
<evidence type="ECO:0000313" key="3">
    <source>
        <dbReference type="Proteomes" id="UP000269945"/>
    </source>
</evidence>
<sequence>MFQNLFINVWVPLMLHYTQVYWEIWVGMGLIGFAMYKSRSADKRSKG</sequence>
<keyword evidence="1" id="KW-0472">Membrane</keyword>
<evidence type="ECO:0000256" key="1">
    <source>
        <dbReference type="SAM" id="Phobius"/>
    </source>
</evidence>
<proteinExistence type="predicted"/>
<feature type="transmembrane region" description="Helical" evidence="1">
    <location>
        <begin position="20"/>
        <end position="36"/>
    </location>
</feature>